<name>A0A4Y9AE20_9BACI</name>
<reference evidence="2 3" key="1">
    <citation type="submission" date="2019-03" db="EMBL/GenBank/DDBJ databases">
        <title>Genome sequence of Lentibacillus salicampi ATCC BAA-719.</title>
        <authorList>
            <person name="Maclea K.S."/>
            <person name="Simoes Junior M."/>
        </authorList>
    </citation>
    <scope>NUCLEOTIDE SEQUENCE [LARGE SCALE GENOMIC DNA]</scope>
    <source>
        <strain evidence="2 3">ATCC BAA-719</strain>
    </source>
</reference>
<organism evidence="2 3">
    <name type="scientific">Lentibacillus salicampi</name>
    <dbReference type="NCBI Taxonomy" id="175306"/>
    <lineage>
        <taxon>Bacteria</taxon>
        <taxon>Bacillati</taxon>
        <taxon>Bacillota</taxon>
        <taxon>Bacilli</taxon>
        <taxon>Bacillales</taxon>
        <taxon>Bacillaceae</taxon>
        <taxon>Lentibacillus</taxon>
    </lineage>
</organism>
<evidence type="ECO:0000313" key="2">
    <source>
        <dbReference type="EMBL" id="TFJ92631.1"/>
    </source>
</evidence>
<accession>A0A4Y9AE20</accession>
<evidence type="ECO:0000313" key="3">
    <source>
        <dbReference type="Proteomes" id="UP000298484"/>
    </source>
</evidence>
<dbReference type="Proteomes" id="UP000298484">
    <property type="component" value="Unassembled WGS sequence"/>
</dbReference>
<dbReference type="AlphaFoldDB" id="A0A4Y9AE20"/>
<keyword evidence="3" id="KW-1185">Reference proteome</keyword>
<gene>
    <name evidence="2" type="ORF">E4U82_11335</name>
</gene>
<proteinExistence type="predicted"/>
<feature type="region of interest" description="Disordered" evidence="1">
    <location>
        <begin position="43"/>
        <end position="65"/>
    </location>
</feature>
<feature type="compositionally biased region" description="Basic and acidic residues" evidence="1">
    <location>
        <begin position="43"/>
        <end position="54"/>
    </location>
</feature>
<protein>
    <submittedName>
        <fullName evidence="2">Uncharacterized protein</fullName>
    </submittedName>
</protein>
<sequence length="65" mass="7532">MTWISAFLQLYGCIWAGIQVILWKEEPGNERTGKKIERVEGEIERAKHPIDRPNHQNARAAPTFE</sequence>
<evidence type="ECO:0000256" key="1">
    <source>
        <dbReference type="SAM" id="MobiDB-lite"/>
    </source>
</evidence>
<dbReference type="EMBL" id="SRHY01000018">
    <property type="protein sequence ID" value="TFJ92631.1"/>
    <property type="molecule type" value="Genomic_DNA"/>
</dbReference>
<comment type="caution">
    <text evidence="2">The sequence shown here is derived from an EMBL/GenBank/DDBJ whole genome shotgun (WGS) entry which is preliminary data.</text>
</comment>